<evidence type="ECO:0000256" key="1">
    <source>
        <dbReference type="SAM" id="MobiDB-lite"/>
    </source>
</evidence>
<protein>
    <submittedName>
        <fullName evidence="2">Uncharacterized protein</fullName>
    </submittedName>
</protein>
<dbReference type="AlphaFoldDB" id="A5AWX5"/>
<dbReference type="InterPro" id="IPR050865">
    <property type="entry name" value="BEACH_Domain"/>
</dbReference>
<sequence length="344" mass="39204">MNYVIRQTRTLSMTSAHFPKKIRELQSVTQSYVSIDATTKDKAAALAAARGLGRNAKIGSGRGLSAVAMATSAQRRNTNRHGIRTQVVVVPRHHLCSGIRAWQKLIHNLIEMKCLFGPFGDHLCNLDHVFWKLDFMESSARMRQCLRMNYKGSDHFGAAANYEDHMDMKHDKENVIDPSNAPILAAEAILMEGINEEDERENIDNLAESEAIDMEQNRKNQPKFKKQRHQNSNSSNIHNNLAPVNGLPPTMILLRWRYWWLTHLWTGNSSMINPKLNCLSKILHPSRKPKPTFTIMLRMRLKSGEKEPELSSDLQEDNTESLDNVDDENADEYGYFSEFEKGTA</sequence>
<feature type="compositionally biased region" description="Low complexity" evidence="1">
    <location>
        <begin position="231"/>
        <end position="240"/>
    </location>
</feature>
<dbReference type="PANTHER" id="PTHR13743:SF157">
    <property type="entry name" value="BEACH DOMAIN-CONTAINING PROTEIN C2"/>
    <property type="match status" value="1"/>
</dbReference>
<feature type="region of interest" description="Disordered" evidence="1">
    <location>
        <begin position="208"/>
        <end position="242"/>
    </location>
</feature>
<dbReference type="ExpressionAtlas" id="A5AWX5">
    <property type="expression patterns" value="baseline"/>
</dbReference>
<accession>A5AWX5</accession>
<name>A5AWX5_VITVI</name>
<feature type="region of interest" description="Disordered" evidence="1">
    <location>
        <begin position="304"/>
        <end position="331"/>
    </location>
</feature>
<dbReference type="EMBL" id="AM438627">
    <property type="protein sequence ID" value="CAN78415.1"/>
    <property type="molecule type" value="Genomic_DNA"/>
</dbReference>
<organism evidence="2">
    <name type="scientific">Vitis vinifera</name>
    <name type="common">Grape</name>
    <dbReference type="NCBI Taxonomy" id="29760"/>
    <lineage>
        <taxon>Eukaryota</taxon>
        <taxon>Viridiplantae</taxon>
        <taxon>Streptophyta</taxon>
        <taxon>Embryophyta</taxon>
        <taxon>Tracheophyta</taxon>
        <taxon>Spermatophyta</taxon>
        <taxon>Magnoliopsida</taxon>
        <taxon>eudicotyledons</taxon>
        <taxon>Gunneridae</taxon>
        <taxon>Pentapetalae</taxon>
        <taxon>rosids</taxon>
        <taxon>Vitales</taxon>
        <taxon>Vitaceae</taxon>
        <taxon>Viteae</taxon>
        <taxon>Vitis</taxon>
    </lineage>
</organism>
<feature type="compositionally biased region" description="Basic residues" evidence="1">
    <location>
        <begin position="220"/>
        <end position="229"/>
    </location>
</feature>
<dbReference type="PANTHER" id="PTHR13743">
    <property type="entry name" value="BEIGE/BEACH-RELATED"/>
    <property type="match status" value="1"/>
</dbReference>
<dbReference type="OrthoDB" id="5186at2759"/>
<reference evidence="2" key="1">
    <citation type="journal article" date="2007" name="PLoS ONE">
        <title>The first genome sequence of an elite grapevine cultivar (Pinot noir Vitis vinifera L.): coping with a highly heterozygous genome.</title>
        <authorList>
            <person name="Velasco R."/>
            <person name="Zharkikh A."/>
            <person name="Troggio M."/>
            <person name="Cartwright D.A."/>
            <person name="Cestaro A."/>
            <person name="Pruss D."/>
            <person name="Pindo M."/>
            <person name="FitzGerald L.M."/>
            <person name="Vezzulli S."/>
            <person name="Reid J."/>
            <person name="Malacarne G."/>
            <person name="Iliev D."/>
            <person name="Coppola G."/>
            <person name="Wardell B."/>
            <person name="Micheletti D."/>
            <person name="Macalma T."/>
            <person name="Facci M."/>
            <person name="Mitchell J.T."/>
            <person name="Perazzolli M."/>
            <person name="Eldredge G."/>
            <person name="Gatto P."/>
            <person name="Oyzerski R."/>
            <person name="Moretto M."/>
            <person name="Gutin N."/>
            <person name="Stefanini M."/>
            <person name="Chen Y."/>
            <person name="Segala C."/>
            <person name="Davenport C."/>
            <person name="Dematte L."/>
            <person name="Mraz A."/>
            <person name="Battilana J."/>
            <person name="Stormo K."/>
            <person name="Costa F."/>
            <person name="Tao Q."/>
            <person name="Si-Ammour A."/>
            <person name="Harkins T."/>
            <person name="Lackey A."/>
            <person name="Perbost C."/>
            <person name="Taillon B."/>
            <person name="Stella A."/>
            <person name="Solovyev V."/>
            <person name="Fawcett J.A."/>
            <person name="Sterck L."/>
            <person name="Vandepoele K."/>
            <person name="Grando S.M."/>
            <person name="Toppo S."/>
            <person name="Moser C."/>
            <person name="Lanchbury J."/>
            <person name="Bogden R."/>
            <person name="Skolnick M."/>
            <person name="Sgaramella V."/>
            <person name="Bhatnagar S.K."/>
            <person name="Fontana P."/>
            <person name="Gutin A."/>
            <person name="Van de Peer Y."/>
            <person name="Salamini F."/>
            <person name="Viola R."/>
        </authorList>
    </citation>
    <scope>NUCLEOTIDE SEQUENCE</scope>
</reference>
<proteinExistence type="predicted"/>
<evidence type="ECO:0000313" key="2">
    <source>
        <dbReference type="EMBL" id="CAN78415.1"/>
    </source>
</evidence>
<feature type="compositionally biased region" description="Acidic residues" evidence="1">
    <location>
        <begin position="314"/>
        <end position="331"/>
    </location>
</feature>
<gene>
    <name evidence="2" type="ORF">VITISV_037204</name>
</gene>